<name>A0A254THA7_9BURK</name>
<evidence type="ECO:0000256" key="5">
    <source>
        <dbReference type="ARBA" id="ARBA00023015"/>
    </source>
</evidence>
<evidence type="ECO:0000256" key="9">
    <source>
        <dbReference type="PROSITE-ProRule" id="PRU01091"/>
    </source>
</evidence>
<dbReference type="InterPro" id="IPR001867">
    <property type="entry name" value="OmpR/PhoB-type_DNA-bd"/>
</dbReference>
<dbReference type="Gene3D" id="3.40.50.2300">
    <property type="match status" value="1"/>
</dbReference>
<dbReference type="CDD" id="cd00383">
    <property type="entry name" value="trans_reg_C"/>
    <property type="match status" value="1"/>
</dbReference>
<dbReference type="Gene3D" id="1.10.10.10">
    <property type="entry name" value="Winged helix-like DNA-binding domain superfamily/Winged helix DNA-binding domain"/>
    <property type="match status" value="1"/>
</dbReference>
<feature type="DNA-binding region" description="OmpR/PhoB-type" evidence="9">
    <location>
        <begin position="118"/>
        <end position="222"/>
    </location>
</feature>
<sequence>MASIVIVEDNLSYAEDVADYLAENGHEVRVSGTAESMWTTLSQGHADVILLDLGLPDDSGFNIIPRLRELYPYTGVLVLTARVMLDSRILGLHLGADNYLTKPIKFPELAAHIEALSRRVRTRAKDEEPPAWSLHKSERQLQMAGQDAIDLTEKEFKLLHMLALSTQPIPRDSLMIGLGGDQYEDTKKMDMLVYRLRKKVKAAIGAELPLRSAYGEGYSLSVAINLT</sequence>
<keyword evidence="13" id="KW-1185">Reference proteome</keyword>
<keyword evidence="7" id="KW-0804">Transcription</keyword>
<evidence type="ECO:0000256" key="7">
    <source>
        <dbReference type="ARBA" id="ARBA00023163"/>
    </source>
</evidence>
<dbReference type="OrthoDB" id="9802426at2"/>
<dbReference type="GO" id="GO:0005829">
    <property type="term" value="C:cytosol"/>
    <property type="evidence" value="ECO:0007669"/>
    <property type="project" value="TreeGrafter"/>
</dbReference>
<evidence type="ECO:0000256" key="4">
    <source>
        <dbReference type="ARBA" id="ARBA00023012"/>
    </source>
</evidence>
<dbReference type="Gene3D" id="6.10.250.690">
    <property type="match status" value="1"/>
</dbReference>
<dbReference type="Pfam" id="PF00486">
    <property type="entry name" value="Trans_reg_C"/>
    <property type="match status" value="1"/>
</dbReference>
<gene>
    <name evidence="12" type="ORF">AYR66_22825</name>
</gene>
<dbReference type="GO" id="GO:0000156">
    <property type="term" value="F:phosphorelay response regulator activity"/>
    <property type="evidence" value="ECO:0007669"/>
    <property type="project" value="TreeGrafter"/>
</dbReference>
<evidence type="ECO:0000259" key="11">
    <source>
        <dbReference type="PROSITE" id="PS51755"/>
    </source>
</evidence>
<dbReference type="SMART" id="SM00448">
    <property type="entry name" value="REC"/>
    <property type="match status" value="1"/>
</dbReference>
<evidence type="ECO:0000259" key="10">
    <source>
        <dbReference type="PROSITE" id="PS50110"/>
    </source>
</evidence>
<dbReference type="RefSeq" id="WP_088708741.1">
    <property type="nucleotide sequence ID" value="NZ_LSTO01000001.1"/>
</dbReference>
<dbReference type="InterPro" id="IPR036388">
    <property type="entry name" value="WH-like_DNA-bd_sf"/>
</dbReference>
<feature type="modified residue" description="4-aspartylphosphate" evidence="8">
    <location>
        <position position="52"/>
    </location>
</feature>
<dbReference type="Proteomes" id="UP000197535">
    <property type="component" value="Unassembled WGS sequence"/>
</dbReference>
<proteinExistence type="predicted"/>
<evidence type="ECO:0000256" key="3">
    <source>
        <dbReference type="ARBA" id="ARBA00022553"/>
    </source>
</evidence>
<evidence type="ECO:0000256" key="6">
    <source>
        <dbReference type="ARBA" id="ARBA00023125"/>
    </source>
</evidence>
<comment type="subcellular location">
    <subcellularLocation>
        <location evidence="1">Cytoplasm</location>
    </subcellularLocation>
</comment>
<feature type="domain" description="OmpR/PhoB-type" evidence="11">
    <location>
        <begin position="118"/>
        <end position="222"/>
    </location>
</feature>
<dbReference type="InterPro" id="IPR011006">
    <property type="entry name" value="CheY-like_superfamily"/>
</dbReference>
<dbReference type="PROSITE" id="PS51755">
    <property type="entry name" value="OMPR_PHOB"/>
    <property type="match status" value="1"/>
</dbReference>
<dbReference type="Pfam" id="PF00072">
    <property type="entry name" value="Response_reg"/>
    <property type="match status" value="1"/>
</dbReference>
<dbReference type="PANTHER" id="PTHR48111">
    <property type="entry name" value="REGULATOR OF RPOS"/>
    <property type="match status" value="1"/>
</dbReference>
<organism evidence="12 13">
    <name type="scientific">Noviherbaspirillum denitrificans</name>
    <dbReference type="NCBI Taxonomy" id="1968433"/>
    <lineage>
        <taxon>Bacteria</taxon>
        <taxon>Pseudomonadati</taxon>
        <taxon>Pseudomonadota</taxon>
        <taxon>Betaproteobacteria</taxon>
        <taxon>Burkholderiales</taxon>
        <taxon>Oxalobacteraceae</taxon>
        <taxon>Noviherbaspirillum</taxon>
    </lineage>
</organism>
<evidence type="ECO:0000256" key="2">
    <source>
        <dbReference type="ARBA" id="ARBA00022490"/>
    </source>
</evidence>
<dbReference type="AlphaFoldDB" id="A0A254THA7"/>
<keyword evidence="6 9" id="KW-0238">DNA-binding</keyword>
<comment type="caution">
    <text evidence="12">The sequence shown here is derived from an EMBL/GenBank/DDBJ whole genome shotgun (WGS) entry which is preliminary data.</text>
</comment>
<dbReference type="GO" id="GO:0006355">
    <property type="term" value="P:regulation of DNA-templated transcription"/>
    <property type="evidence" value="ECO:0007669"/>
    <property type="project" value="InterPro"/>
</dbReference>
<feature type="domain" description="Response regulatory" evidence="10">
    <location>
        <begin position="3"/>
        <end position="117"/>
    </location>
</feature>
<keyword evidence="3 8" id="KW-0597">Phosphoprotein</keyword>
<dbReference type="SMART" id="SM00862">
    <property type="entry name" value="Trans_reg_C"/>
    <property type="match status" value="1"/>
</dbReference>
<dbReference type="PANTHER" id="PTHR48111:SF35">
    <property type="entry name" value="TRANSCRIPTIONAL REGULATORY PROTEIN QSEB"/>
    <property type="match status" value="1"/>
</dbReference>
<keyword evidence="4" id="KW-0902">Two-component regulatory system</keyword>
<dbReference type="SUPFAM" id="SSF52172">
    <property type="entry name" value="CheY-like"/>
    <property type="match status" value="1"/>
</dbReference>
<keyword evidence="5" id="KW-0805">Transcription regulation</keyword>
<reference evidence="12 13" key="1">
    <citation type="submission" date="2016-02" db="EMBL/GenBank/DDBJ databases">
        <authorList>
            <person name="Wen L."/>
            <person name="He K."/>
            <person name="Yang H."/>
        </authorList>
    </citation>
    <scope>NUCLEOTIDE SEQUENCE [LARGE SCALE GENOMIC DNA]</scope>
    <source>
        <strain evidence="12 13">TSA40</strain>
    </source>
</reference>
<evidence type="ECO:0000313" key="13">
    <source>
        <dbReference type="Proteomes" id="UP000197535"/>
    </source>
</evidence>
<dbReference type="InterPro" id="IPR001789">
    <property type="entry name" value="Sig_transdc_resp-reg_receiver"/>
</dbReference>
<evidence type="ECO:0000256" key="8">
    <source>
        <dbReference type="PROSITE-ProRule" id="PRU00169"/>
    </source>
</evidence>
<dbReference type="GO" id="GO:0000976">
    <property type="term" value="F:transcription cis-regulatory region binding"/>
    <property type="evidence" value="ECO:0007669"/>
    <property type="project" value="TreeGrafter"/>
</dbReference>
<evidence type="ECO:0000256" key="1">
    <source>
        <dbReference type="ARBA" id="ARBA00004496"/>
    </source>
</evidence>
<dbReference type="PROSITE" id="PS50110">
    <property type="entry name" value="RESPONSE_REGULATORY"/>
    <property type="match status" value="1"/>
</dbReference>
<evidence type="ECO:0000313" key="12">
    <source>
        <dbReference type="EMBL" id="OWW21905.1"/>
    </source>
</evidence>
<dbReference type="EMBL" id="LSTO01000001">
    <property type="protein sequence ID" value="OWW21905.1"/>
    <property type="molecule type" value="Genomic_DNA"/>
</dbReference>
<dbReference type="GO" id="GO:0032993">
    <property type="term" value="C:protein-DNA complex"/>
    <property type="evidence" value="ECO:0007669"/>
    <property type="project" value="TreeGrafter"/>
</dbReference>
<dbReference type="InterPro" id="IPR039420">
    <property type="entry name" value="WalR-like"/>
</dbReference>
<keyword evidence="2" id="KW-0963">Cytoplasm</keyword>
<accession>A0A254THA7</accession>
<protein>
    <submittedName>
        <fullName evidence="12">Two-component transcriptional regulator</fullName>
    </submittedName>
</protein>